<name>A0A6J5MVJ7_9CAUD</name>
<dbReference type="EMBL" id="LR797449">
    <property type="protein sequence ID" value="CAB4217149.1"/>
    <property type="molecule type" value="Genomic_DNA"/>
</dbReference>
<accession>A0A6J5MVJ7</accession>
<evidence type="ECO:0000313" key="2">
    <source>
        <dbReference type="EMBL" id="CAB4173656.1"/>
    </source>
</evidence>
<dbReference type="EMBL" id="LR796532">
    <property type="protein sequence ID" value="CAB4149887.1"/>
    <property type="molecule type" value="Genomic_DNA"/>
</dbReference>
<dbReference type="EMBL" id="LR797084">
    <property type="protein sequence ID" value="CAB4185924.1"/>
    <property type="molecule type" value="Genomic_DNA"/>
</dbReference>
<evidence type="ECO:0000313" key="4">
    <source>
        <dbReference type="EMBL" id="CAB4194119.1"/>
    </source>
</evidence>
<evidence type="ECO:0000313" key="5">
    <source>
        <dbReference type="EMBL" id="CAB4217149.1"/>
    </source>
</evidence>
<dbReference type="EMBL" id="LR796914">
    <property type="protein sequence ID" value="CAB4173656.1"/>
    <property type="molecule type" value="Genomic_DNA"/>
</dbReference>
<dbReference type="EMBL" id="LR797205">
    <property type="protein sequence ID" value="CAB4194119.1"/>
    <property type="molecule type" value="Genomic_DNA"/>
</dbReference>
<reference evidence="1" key="1">
    <citation type="submission" date="2020-04" db="EMBL/GenBank/DDBJ databases">
        <authorList>
            <person name="Chiriac C."/>
            <person name="Salcher M."/>
            <person name="Ghai R."/>
            <person name="Kavagutti S V."/>
        </authorList>
    </citation>
    <scope>NUCLEOTIDE SEQUENCE</scope>
</reference>
<proteinExistence type="predicted"/>
<dbReference type="EMBL" id="LR798424">
    <property type="protein sequence ID" value="CAB5230934.1"/>
    <property type="molecule type" value="Genomic_DNA"/>
</dbReference>
<sequence length="76" mass="8394">MTTAPKCQSKTSLKLVPGDVVLEGNIFHGFNTRKFIGAVQSKHNKSMMVMTFEFGNGMPVSLVYGKNTRWSVVKAD</sequence>
<protein>
    <submittedName>
        <fullName evidence="1">Uncharacterized protein</fullName>
    </submittedName>
</protein>
<gene>
    <name evidence="3" type="ORF">UFOVP1140_10</name>
    <name evidence="4" type="ORF">UFOVP1258_19</name>
    <name evidence="5" type="ORF">UFOVP1500_12</name>
    <name evidence="6" type="ORF">UFOVP1588_9</name>
    <name evidence="1" type="ORF">UFOVP544_12</name>
    <name evidence="2" type="ORF">UFOVP976_6</name>
</gene>
<evidence type="ECO:0000313" key="1">
    <source>
        <dbReference type="EMBL" id="CAB4149887.1"/>
    </source>
</evidence>
<organism evidence="1">
    <name type="scientific">uncultured Caudovirales phage</name>
    <dbReference type="NCBI Taxonomy" id="2100421"/>
    <lineage>
        <taxon>Viruses</taxon>
        <taxon>Duplodnaviria</taxon>
        <taxon>Heunggongvirae</taxon>
        <taxon>Uroviricota</taxon>
        <taxon>Caudoviricetes</taxon>
        <taxon>Peduoviridae</taxon>
        <taxon>Maltschvirus</taxon>
        <taxon>Maltschvirus maltsch</taxon>
    </lineage>
</organism>
<evidence type="ECO:0000313" key="6">
    <source>
        <dbReference type="EMBL" id="CAB5230934.1"/>
    </source>
</evidence>
<evidence type="ECO:0000313" key="3">
    <source>
        <dbReference type="EMBL" id="CAB4185924.1"/>
    </source>
</evidence>